<dbReference type="Proteomes" id="UP001054945">
    <property type="component" value="Unassembled WGS sequence"/>
</dbReference>
<evidence type="ECO:0000313" key="2">
    <source>
        <dbReference type="EMBL" id="GIY92422.1"/>
    </source>
</evidence>
<protein>
    <recommendedName>
        <fullName evidence="1">DUF7041 domain-containing protein</fullName>
    </recommendedName>
</protein>
<dbReference type="Pfam" id="PF23055">
    <property type="entry name" value="DUF7041"/>
    <property type="match status" value="1"/>
</dbReference>
<feature type="domain" description="DUF7041" evidence="1">
    <location>
        <begin position="1"/>
        <end position="53"/>
    </location>
</feature>
<accession>A0AAV4XB77</accession>
<gene>
    <name evidence="2" type="ORF">CEXT_239501</name>
</gene>
<name>A0AAV4XB77_CAEEX</name>
<dbReference type="InterPro" id="IPR055469">
    <property type="entry name" value="DUF7041"/>
</dbReference>
<dbReference type="EMBL" id="BPLR01017533">
    <property type="protein sequence ID" value="GIY92422.1"/>
    <property type="molecule type" value="Genomic_DNA"/>
</dbReference>
<dbReference type="AlphaFoldDB" id="A0AAV4XB77"/>
<sequence>MCESSFEPHVPKGVIESRKKFIYCVAHLPPEDAATVNDIMSPDTTDSCTQLETVNVENDRLNDTDHFRPIGK</sequence>
<comment type="caution">
    <text evidence="2">The sequence shown here is derived from an EMBL/GenBank/DDBJ whole genome shotgun (WGS) entry which is preliminary data.</text>
</comment>
<evidence type="ECO:0000313" key="3">
    <source>
        <dbReference type="Proteomes" id="UP001054945"/>
    </source>
</evidence>
<keyword evidence="3" id="KW-1185">Reference proteome</keyword>
<evidence type="ECO:0000259" key="1">
    <source>
        <dbReference type="Pfam" id="PF23055"/>
    </source>
</evidence>
<organism evidence="2 3">
    <name type="scientific">Caerostris extrusa</name>
    <name type="common">Bark spider</name>
    <name type="synonym">Caerostris bankana</name>
    <dbReference type="NCBI Taxonomy" id="172846"/>
    <lineage>
        <taxon>Eukaryota</taxon>
        <taxon>Metazoa</taxon>
        <taxon>Ecdysozoa</taxon>
        <taxon>Arthropoda</taxon>
        <taxon>Chelicerata</taxon>
        <taxon>Arachnida</taxon>
        <taxon>Araneae</taxon>
        <taxon>Araneomorphae</taxon>
        <taxon>Entelegynae</taxon>
        <taxon>Araneoidea</taxon>
        <taxon>Araneidae</taxon>
        <taxon>Caerostris</taxon>
    </lineage>
</organism>
<reference evidence="2 3" key="1">
    <citation type="submission" date="2021-06" db="EMBL/GenBank/DDBJ databases">
        <title>Caerostris extrusa draft genome.</title>
        <authorList>
            <person name="Kono N."/>
            <person name="Arakawa K."/>
        </authorList>
    </citation>
    <scope>NUCLEOTIDE SEQUENCE [LARGE SCALE GENOMIC DNA]</scope>
</reference>
<proteinExistence type="predicted"/>